<dbReference type="AlphaFoldDB" id="A0A8D2QQV9"/>
<feature type="region of interest" description="Disordered" evidence="1">
    <location>
        <begin position="80"/>
        <end position="108"/>
    </location>
</feature>
<dbReference type="Proteomes" id="UP000694401">
    <property type="component" value="Unassembled WGS sequence"/>
</dbReference>
<sequence length="108" mass="11235">VLPTLPSPAQRMLFSGFVFSLSSLAQPGGRWAREGARGCLQCVPTFPAAAAGCDLRLSTVPAAGPSCFVAQVRSFPIGLSDRGPQGCSRQHPPHPAPFPAPPSPLETK</sequence>
<reference evidence="2" key="2">
    <citation type="submission" date="2025-09" db="UniProtKB">
        <authorList>
            <consortium name="Ensembl"/>
        </authorList>
    </citation>
    <scope>IDENTIFICATION</scope>
</reference>
<proteinExistence type="predicted"/>
<keyword evidence="3" id="KW-1185">Reference proteome</keyword>
<accession>A0A8D2QQV9</accession>
<feature type="compositionally biased region" description="Pro residues" evidence="1">
    <location>
        <begin position="93"/>
        <end position="108"/>
    </location>
</feature>
<evidence type="ECO:0000256" key="1">
    <source>
        <dbReference type="SAM" id="MobiDB-lite"/>
    </source>
</evidence>
<name>A0A8D2QQV9_ZOSLA</name>
<evidence type="ECO:0000313" key="3">
    <source>
        <dbReference type="Proteomes" id="UP000694401"/>
    </source>
</evidence>
<organism evidence="2 3">
    <name type="scientific">Zosterops lateralis melanops</name>
    <dbReference type="NCBI Taxonomy" id="1220523"/>
    <lineage>
        <taxon>Eukaryota</taxon>
        <taxon>Metazoa</taxon>
        <taxon>Chordata</taxon>
        <taxon>Craniata</taxon>
        <taxon>Vertebrata</taxon>
        <taxon>Euteleostomi</taxon>
        <taxon>Archelosauria</taxon>
        <taxon>Archosauria</taxon>
        <taxon>Dinosauria</taxon>
        <taxon>Saurischia</taxon>
        <taxon>Theropoda</taxon>
        <taxon>Coelurosauria</taxon>
        <taxon>Aves</taxon>
        <taxon>Neognathae</taxon>
        <taxon>Neoaves</taxon>
        <taxon>Telluraves</taxon>
        <taxon>Australaves</taxon>
        <taxon>Passeriformes</taxon>
        <taxon>Sylvioidea</taxon>
        <taxon>Zosteropidae</taxon>
        <taxon>Zosterops</taxon>
    </lineage>
</organism>
<reference evidence="2" key="1">
    <citation type="submission" date="2025-08" db="UniProtKB">
        <authorList>
            <consortium name="Ensembl"/>
        </authorList>
    </citation>
    <scope>IDENTIFICATION</scope>
</reference>
<dbReference type="Ensembl" id="ENSZLMT00000011438.1">
    <property type="protein sequence ID" value="ENSZLMP00000011124.1"/>
    <property type="gene ID" value="ENSZLMG00000007771.1"/>
</dbReference>
<protein>
    <submittedName>
        <fullName evidence="2">Uncharacterized protein</fullName>
    </submittedName>
</protein>
<evidence type="ECO:0000313" key="2">
    <source>
        <dbReference type="Ensembl" id="ENSZLMP00000011124.1"/>
    </source>
</evidence>